<reference evidence="3" key="1">
    <citation type="submission" date="2016-10" db="EMBL/GenBank/DDBJ databases">
        <authorList>
            <person name="Varghese N."/>
            <person name="Submissions S."/>
        </authorList>
    </citation>
    <scope>NUCLEOTIDE SEQUENCE [LARGE SCALE GENOMIC DNA]</scope>
    <source>
        <strain evidence="3">MO64</strain>
    </source>
</reference>
<accession>A0A1I3XY37</accession>
<keyword evidence="1" id="KW-1133">Transmembrane helix</keyword>
<evidence type="ECO:0000313" key="3">
    <source>
        <dbReference type="Proteomes" id="UP000198725"/>
    </source>
</evidence>
<keyword evidence="1" id="KW-0812">Transmembrane</keyword>
<organism evidence="2 3">
    <name type="scientific">Rhodanobacter glycinis</name>
    <dbReference type="NCBI Taxonomy" id="582702"/>
    <lineage>
        <taxon>Bacteria</taxon>
        <taxon>Pseudomonadati</taxon>
        <taxon>Pseudomonadota</taxon>
        <taxon>Gammaproteobacteria</taxon>
        <taxon>Lysobacterales</taxon>
        <taxon>Rhodanobacteraceae</taxon>
        <taxon>Rhodanobacter</taxon>
    </lineage>
</organism>
<sequence>MLPVVLYVVGGVLLLGAVLAAITGLFAMLLPQLIVGGLLLVVGLAIERWRYKPLQDDRPDPRWIDTGERFVDPETGALVAVYHDPADGGRHYVKAKVGRVA</sequence>
<proteinExistence type="predicted"/>
<feature type="transmembrane region" description="Helical" evidence="1">
    <location>
        <begin position="30"/>
        <end position="46"/>
    </location>
</feature>
<protein>
    <submittedName>
        <fullName evidence="2">Uncharacterized protein</fullName>
    </submittedName>
</protein>
<keyword evidence="1" id="KW-0472">Membrane</keyword>
<evidence type="ECO:0000313" key="2">
    <source>
        <dbReference type="EMBL" id="SFK23906.1"/>
    </source>
</evidence>
<dbReference type="RefSeq" id="WP_008214665.1">
    <property type="nucleotide sequence ID" value="NZ_FOSR01000001.1"/>
</dbReference>
<dbReference type="EMBL" id="FOSR01000001">
    <property type="protein sequence ID" value="SFK23906.1"/>
    <property type="molecule type" value="Genomic_DNA"/>
</dbReference>
<keyword evidence="3" id="KW-1185">Reference proteome</keyword>
<dbReference type="Proteomes" id="UP000198725">
    <property type="component" value="Unassembled WGS sequence"/>
</dbReference>
<gene>
    <name evidence="2" type="ORF">SAMN05192579_101194</name>
</gene>
<dbReference type="AlphaFoldDB" id="A0A1I3XY37"/>
<evidence type="ECO:0000256" key="1">
    <source>
        <dbReference type="SAM" id="Phobius"/>
    </source>
</evidence>
<name>A0A1I3XY37_9GAMM</name>